<evidence type="ECO:0000313" key="3">
    <source>
        <dbReference type="Proteomes" id="UP000261324"/>
    </source>
</evidence>
<evidence type="ECO:0000313" key="2">
    <source>
        <dbReference type="EMBL" id="RGK80338.1"/>
    </source>
</evidence>
<protein>
    <submittedName>
        <fullName evidence="2">Uncharacterized protein</fullName>
    </submittedName>
</protein>
<proteinExistence type="predicted"/>
<keyword evidence="1" id="KW-0812">Transmembrane</keyword>
<dbReference type="EMBL" id="QSRA01000020">
    <property type="protein sequence ID" value="RGK80338.1"/>
    <property type="molecule type" value="Genomic_DNA"/>
</dbReference>
<feature type="transmembrane region" description="Helical" evidence="1">
    <location>
        <begin position="13"/>
        <end position="36"/>
    </location>
</feature>
<name>A0A3E4PK96_9FIRM</name>
<comment type="caution">
    <text evidence="2">The sequence shown here is derived from an EMBL/GenBank/DDBJ whole genome shotgun (WGS) entry which is preliminary data.</text>
</comment>
<gene>
    <name evidence="2" type="ORF">DXC93_13280</name>
</gene>
<dbReference type="Proteomes" id="UP000261324">
    <property type="component" value="Unassembled WGS sequence"/>
</dbReference>
<accession>A0A3E4PK96</accession>
<sequence length="60" mass="6947">MNNIDIFSVFGKIVLALGGAGAIIVAVSGFIARLWAKWFMEKQKNKYQKEREREKHEIYC</sequence>
<dbReference type="AlphaFoldDB" id="A0A3E4PK96"/>
<dbReference type="RefSeq" id="WP_117660580.1">
    <property type="nucleotide sequence ID" value="NZ_QSRA01000020.1"/>
</dbReference>
<organism evidence="2 3">
    <name type="scientific">Dorea formicigenerans</name>
    <dbReference type="NCBI Taxonomy" id="39486"/>
    <lineage>
        <taxon>Bacteria</taxon>
        <taxon>Bacillati</taxon>
        <taxon>Bacillota</taxon>
        <taxon>Clostridia</taxon>
        <taxon>Lachnospirales</taxon>
        <taxon>Lachnospiraceae</taxon>
        <taxon>Dorea</taxon>
    </lineage>
</organism>
<reference evidence="2 3" key="1">
    <citation type="submission" date="2018-08" db="EMBL/GenBank/DDBJ databases">
        <title>A genome reference for cultivated species of the human gut microbiota.</title>
        <authorList>
            <person name="Zou Y."/>
            <person name="Xue W."/>
            <person name="Luo G."/>
        </authorList>
    </citation>
    <scope>NUCLEOTIDE SEQUENCE [LARGE SCALE GENOMIC DNA]</scope>
    <source>
        <strain evidence="2 3">TF09-3</strain>
    </source>
</reference>
<keyword evidence="1" id="KW-0472">Membrane</keyword>
<keyword evidence="1" id="KW-1133">Transmembrane helix</keyword>
<evidence type="ECO:0000256" key="1">
    <source>
        <dbReference type="SAM" id="Phobius"/>
    </source>
</evidence>